<dbReference type="InParanoid" id="A0A1Y2DFX5"/>
<dbReference type="GO" id="GO:0016747">
    <property type="term" value="F:acyltransferase activity, transferring groups other than amino-acyl groups"/>
    <property type="evidence" value="ECO:0007669"/>
    <property type="project" value="TreeGrafter"/>
</dbReference>
<dbReference type="RefSeq" id="XP_040711225.1">
    <property type="nucleotide sequence ID" value="XM_040862478.1"/>
</dbReference>
<gene>
    <name evidence="2" type="ORF">BCR38DRAFT_461004</name>
</gene>
<dbReference type="Proteomes" id="UP000193689">
    <property type="component" value="Unassembled WGS sequence"/>
</dbReference>
<evidence type="ECO:0000256" key="1">
    <source>
        <dbReference type="ARBA" id="ARBA00022679"/>
    </source>
</evidence>
<proteinExistence type="predicted"/>
<evidence type="ECO:0000313" key="3">
    <source>
        <dbReference type="Proteomes" id="UP000193689"/>
    </source>
</evidence>
<evidence type="ECO:0000313" key="2">
    <source>
        <dbReference type="EMBL" id="ORY58190.1"/>
    </source>
</evidence>
<keyword evidence="1 2" id="KW-0808">Transferase</keyword>
<reference evidence="2 3" key="1">
    <citation type="submission" date="2016-07" db="EMBL/GenBank/DDBJ databases">
        <title>Pervasive Adenine N6-methylation of Active Genes in Fungi.</title>
        <authorList>
            <consortium name="DOE Joint Genome Institute"/>
            <person name="Mondo S.J."/>
            <person name="Dannebaum R.O."/>
            <person name="Kuo R.C."/>
            <person name="Labutti K."/>
            <person name="Haridas S."/>
            <person name="Kuo A."/>
            <person name="Salamov A."/>
            <person name="Ahrendt S.R."/>
            <person name="Lipzen A."/>
            <person name="Sullivan W."/>
            <person name="Andreopoulos W.B."/>
            <person name="Clum A."/>
            <person name="Lindquist E."/>
            <person name="Daum C."/>
            <person name="Ramamoorthy G.K."/>
            <person name="Gryganskyi A."/>
            <person name="Culley D."/>
            <person name="Magnuson J.K."/>
            <person name="James T.Y."/>
            <person name="O'Malley M.A."/>
            <person name="Stajich J.E."/>
            <person name="Spatafora J.W."/>
            <person name="Visel A."/>
            <person name="Grigoriev I.V."/>
        </authorList>
    </citation>
    <scope>NUCLEOTIDE SEQUENCE [LARGE SCALE GENOMIC DNA]</scope>
    <source>
        <strain evidence="2 3">CBS 129021</strain>
    </source>
</reference>
<dbReference type="EMBL" id="MCFJ01000017">
    <property type="protein sequence ID" value="ORY58190.1"/>
    <property type="molecule type" value="Genomic_DNA"/>
</dbReference>
<protein>
    <submittedName>
        <fullName evidence="2">Transferase family-domain-containing protein</fullName>
    </submittedName>
</protein>
<comment type="caution">
    <text evidence="2">The sequence shown here is derived from an EMBL/GenBank/DDBJ whole genome shotgun (WGS) entry which is preliminary data.</text>
</comment>
<name>A0A1Y2DFX5_9PEZI</name>
<dbReference type="AlphaFoldDB" id="A0A1Y2DFX5"/>
<dbReference type="PANTHER" id="PTHR31642:SF310">
    <property type="entry name" value="FATTY ALCOHOL:CAFFEOYL-COA ACYLTRANSFERASE"/>
    <property type="match status" value="1"/>
</dbReference>
<dbReference type="InterPro" id="IPR050317">
    <property type="entry name" value="Plant_Fungal_Acyltransferase"/>
</dbReference>
<accession>A0A1Y2DFX5</accession>
<keyword evidence="3" id="KW-1185">Reference proteome</keyword>
<dbReference type="Pfam" id="PF02458">
    <property type="entry name" value="Transferase"/>
    <property type="match status" value="1"/>
</dbReference>
<dbReference type="STRING" id="1141098.A0A1Y2DFX5"/>
<dbReference type="GeneID" id="63778690"/>
<dbReference type="PANTHER" id="PTHR31642">
    <property type="entry name" value="TRICHOTHECENE 3-O-ACETYLTRANSFERASE"/>
    <property type="match status" value="1"/>
</dbReference>
<organism evidence="2 3">
    <name type="scientific">Pseudomassariella vexata</name>
    <dbReference type="NCBI Taxonomy" id="1141098"/>
    <lineage>
        <taxon>Eukaryota</taxon>
        <taxon>Fungi</taxon>
        <taxon>Dikarya</taxon>
        <taxon>Ascomycota</taxon>
        <taxon>Pezizomycotina</taxon>
        <taxon>Sordariomycetes</taxon>
        <taxon>Xylariomycetidae</taxon>
        <taxon>Amphisphaeriales</taxon>
        <taxon>Pseudomassariaceae</taxon>
        <taxon>Pseudomassariella</taxon>
    </lineage>
</organism>
<dbReference type="InterPro" id="IPR023213">
    <property type="entry name" value="CAT-like_dom_sf"/>
</dbReference>
<dbReference type="OrthoDB" id="1862401at2759"/>
<sequence length="460" mass="50246">MPPKSNYLSPLDWLMPNTYIRQILCFPSTHPDIPRILQNALPGLVADVQYLLSGVVRNGSPTGSVSLSDAYQTPDDLLSWQDLSSSLDYPTLKRANFSPGALTSAEILPQDTQPPLSNPAPVFRAQLSLIREGFLLCVAVHHRTTDVTGFGALFKMWASHCRTGGSEPVGFDGKWLDRRALFDLESVVGETPSGTLPNLLSPRELAVKVSKLEDANRSPVEFKTSIFFFPDATLKELKGAVNRHITTLETQTDVTWVSSSDVLTAILWSAIIRAETPPPGTYSPGDTSTIGVPVNFCSRYNPPLPKDYVGAAFFMTSATASWDDLISLSNPTTSSQTPNAVLLDHKSLCKLSTIAIAVRAALGRVHEKAVQNALSYVASQSDISSIKLGPPHDGVSLVSWADEGVYDLQWGTGVGRCEAVRIPAWRGRRYPVVLPRVPGTEASEEPTIYYRGQIFYKWQS</sequence>
<dbReference type="Gene3D" id="3.30.559.10">
    <property type="entry name" value="Chloramphenicol acetyltransferase-like domain"/>
    <property type="match status" value="2"/>
</dbReference>